<dbReference type="Proteomes" id="UP001431784">
    <property type="component" value="Unassembled WGS sequence"/>
</dbReference>
<protein>
    <submittedName>
        <fullName evidence="1">Uncharacterized protein</fullName>
    </submittedName>
</protein>
<accession>A0ABT5T8R8</accession>
<organism evidence="1 2">
    <name type="scientific">Roseinatronobacter alkalisoli</name>
    <dbReference type="NCBI Taxonomy" id="3028235"/>
    <lineage>
        <taxon>Bacteria</taxon>
        <taxon>Pseudomonadati</taxon>
        <taxon>Pseudomonadota</taxon>
        <taxon>Alphaproteobacteria</taxon>
        <taxon>Rhodobacterales</taxon>
        <taxon>Paracoccaceae</taxon>
        <taxon>Roseinatronobacter</taxon>
    </lineage>
</organism>
<proteinExistence type="predicted"/>
<keyword evidence="2" id="KW-1185">Reference proteome</keyword>
<sequence>MIRTIRIGRHISAQGVFVRQLSNGHIIIRAGTQMLTGRPISAPVA</sequence>
<reference evidence="1" key="1">
    <citation type="submission" date="2023-02" db="EMBL/GenBank/DDBJ databases">
        <title>Description of Roseinatronobacter alkalisoli sp. nov., an alkaliphilic bacerium isolated from soda soil.</title>
        <authorList>
            <person name="Wei W."/>
        </authorList>
    </citation>
    <scope>NUCLEOTIDE SEQUENCE</scope>
    <source>
        <strain evidence="1">HJB301</strain>
    </source>
</reference>
<evidence type="ECO:0000313" key="1">
    <source>
        <dbReference type="EMBL" id="MDD7971512.1"/>
    </source>
</evidence>
<comment type="caution">
    <text evidence="1">The sequence shown here is derived from an EMBL/GenBank/DDBJ whole genome shotgun (WGS) entry which is preliminary data.</text>
</comment>
<dbReference type="EMBL" id="JAQZSM010000008">
    <property type="protein sequence ID" value="MDD7971512.1"/>
    <property type="molecule type" value="Genomic_DNA"/>
</dbReference>
<name>A0ABT5T8R8_9RHOB</name>
<gene>
    <name evidence="1" type="ORF">PUT78_10385</name>
</gene>
<evidence type="ECO:0000313" key="2">
    <source>
        <dbReference type="Proteomes" id="UP001431784"/>
    </source>
</evidence>